<proteinExistence type="predicted"/>
<accession>A0ABU5VWP6</accession>
<dbReference type="RefSeq" id="WP_323577512.1">
    <property type="nucleotide sequence ID" value="NZ_JAYGJQ010000002.1"/>
</dbReference>
<keyword evidence="3" id="KW-1185">Reference proteome</keyword>
<evidence type="ECO:0000313" key="2">
    <source>
        <dbReference type="EMBL" id="MEA9357490.1"/>
    </source>
</evidence>
<evidence type="ECO:0000256" key="1">
    <source>
        <dbReference type="SAM" id="SignalP"/>
    </source>
</evidence>
<feature type="chain" id="PRO_5046826602" evidence="1">
    <location>
        <begin position="22"/>
        <end position="415"/>
    </location>
</feature>
<comment type="caution">
    <text evidence="2">The sequence shown here is derived from an EMBL/GenBank/DDBJ whole genome shotgun (WGS) entry which is preliminary data.</text>
</comment>
<keyword evidence="1" id="KW-0732">Signal</keyword>
<sequence>MKILLTILVVLFTVSTKNASAAVWEDTNSWSIDYENKFTTWMGSTSVREGMFTDKSSPYYGVNTDCADTAYALRAVFAYENKLPFAIINPSGSRDISKTLNNKSNKFDYAGAENKRLVALITEIGESVGTENLTRYDTYPIAIKTIKGGSLFTYKMKAKFGKFIRHTYNIKVVNPVGTYDVIYSTQANHEKRGDLLRRRDREFENLPSDPWGYRRFKWPEHLGLGLEVIPAELGASTEQFALANSLGSGFFKYVSKQLATTTESSGERLTRVFNNVCQEAQARIMYVNEALEFAKKTNNACMDYAAFDAYSTPARDGALKDMFLNLESTFKGAQSQGGVDPVILSFADYIFTGKGSVQAELLAACPIAYRDGATIDLATFWSRMKNDRMSSHPNDIVGVRWGETTKPLTKCKRWY</sequence>
<reference evidence="2 3" key="1">
    <citation type="submission" date="2023-11" db="EMBL/GenBank/DDBJ databases">
        <title>A Novel Polar Bacteriovorax (B. antarcticus) Isolated from the Biocrust in Antarctica.</title>
        <authorList>
            <person name="Mun W."/>
            <person name="Choi S.Y."/>
            <person name="Mitchell R.J."/>
        </authorList>
    </citation>
    <scope>NUCLEOTIDE SEQUENCE [LARGE SCALE GENOMIC DNA]</scope>
    <source>
        <strain evidence="2 3">PP10</strain>
    </source>
</reference>
<name>A0ABU5VWP6_9BACT</name>
<gene>
    <name evidence="2" type="ORF">SHI21_14780</name>
</gene>
<protein>
    <submittedName>
        <fullName evidence="2">Uncharacterized protein</fullName>
    </submittedName>
</protein>
<evidence type="ECO:0000313" key="3">
    <source>
        <dbReference type="Proteomes" id="UP001302274"/>
    </source>
</evidence>
<feature type="signal peptide" evidence="1">
    <location>
        <begin position="1"/>
        <end position="21"/>
    </location>
</feature>
<dbReference type="Proteomes" id="UP001302274">
    <property type="component" value="Unassembled WGS sequence"/>
</dbReference>
<dbReference type="EMBL" id="JAYGJQ010000002">
    <property type="protein sequence ID" value="MEA9357490.1"/>
    <property type="molecule type" value="Genomic_DNA"/>
</dbReference>
<organism evidence="2 3">
    <name type="scientific">Bacteriovorax antarcticus</name>
    <dbReference type="NCBI Taxonomy" id="3088717"/>
    <lineage>
        <taxon>Bacteria</taxon>
        <taxon>Pseudomonadati</taxon>
        <taxon>Bdellovibrionota</taxon>
        <taxon>Bacteriovoracia</taxon>
        <taxon>Bacteriovoracales</taxon>
        <taxon>Bacteriovoracaceae</taxon>
        <taxon>Bacteriovorax</taxon>
    </lineage>
</organism>